<dbReference type="SMART" id="SM00822">
    <property type="entry name" value="PKS_KR"/>
    <property type="match status" value="1"/>
</dbReference>
<dbReference type="RefSeq" id="WP_163482957.1">
    <property type="nucleotide sequence ID" value="NZ_JAAGWF010000019.1"/>
</dbReference>
<accession>A0A7K3W4L5</accession>
<reference evidence="4 5" key="1">
    <citation type="submission" date="2020-02" db="EMBL/GenBank/DDBJ databases">
        <title>Geodermatophilus sabuli CPCC 205279 I12A-02694.</title>
        <authorList>
            <person name="Jiang Z."/>
        </authorList>
    </citation>
    <scope>NUCLEOTIDE SEQUENCE [LARGE SCALE GENOMIC DNA]</scope>
    <source>
        <strain evidence="4 5">I12A-02694</strain>
    </source>
</reference>
<dbReference type="FunFam" id="3.40.50.720:FF:000173">
    <property type="entry name" value="3-oxoacyl-[acyl-carrier protein] reductase"/>
    <property type="match status" value="1"/>
</dbReference>
<evidence type="ECO:0000259" key="3">
    <source>
        <dbReference type="SMART" id="SM00822"/>
    </source>
</evidence>
<proteinExistence type="inferred from homology"/>
<dbReference type="PANTHER" id="PTHR42879:SF2">
    <property type="entry name" value="3-OXOACYL-[ACYL-CARRIER-PROTEIN] REDUCTASE FABG"/>
    <property type="match status" value="1"/>
</dbReference>
<keyword evidence="5" id="KW-1185">Reference proteome</keyword>
<gene>
    <name evidence="4" type="ORF">GCU56_17155</name>
</gene>
<evidence type="ECO:0000313" key="5">
    <source>
        <dbReference type="Proteomes" id="UP000470246"/>
    </source>
</evidence>
<comment type="similarity">
    <text evidence="1">Belongs to the short-chain dehydrogenases/reductases (SDR) family.</text>
</comment>
<comment type="caution">
    <text evidence="4">The sequence shown here is derived from an EMBL/GenBank/DDBJ whole genome shotgun (WGS) entry which is preliminary data.</text>
</comment>
<dbReference type="PANTHER" id="PTHR42879">
    <property type="entry name" value="3-OXOACYL-(ACYL-CARRIER-PROTEIN) REDUCTASE"/>
    <property type="match status" value="1"/>
</dbReference>
<keyword evidence="2 4" id="KW-0560">Oxidoreductase</keyword>
<protein>
    <submittedName>
        <fullName evidence="4">Glucose 1-dehydrogenase</fullName>
        <ecNumber evidence="4">1.1.1.47</ecNumber>
    </submittedName>
</protein>
<evidence type="ECO:0000256" key="2">
    <source>
        <dbReference type="ARBA" id="ARBA00023002"/>
    </source>
</evidence>
<sequence length="253" mass="26323">MGLVSVQDRVAVVTGAAQGIGLGIAGRLARSGALVVVNDLDQQRAEEAAGKLAADTGATVHAVAADVGLREGAADLVSSALARFGRVDILVNNAGIGRDRTVLKLSEEDWDEVIRVNLKGPFLAAQQVMAPMREQKHGRIVNIGSRAWLGGFGQANYSAAKGGLLSLTRTLALEGARHGITANCVMPALIETPLFQQLDDAAKARLAGTVPMGRVGRPEDVAWAVESFAADEASYVTGQHVYVCGGRSLSSAE</sequence>
<dbReference type="Proteomes" id="UP000470246">
    <property type="component" value="Unassembled WGS sequence"/>
</dbReference>
<feature type="domain" description="Ketoreductase" evidence="3">
    <location>
        <begin position="9"/>
        <end position="192"/>
    </location>
</feature>
<dbReference type="Pfam" id="PF13561">
    <property type="entry name" value="adh_short_C2"/>
    <property type="match status" value="1"/>
</dbReference>
<dbReference type="Gene3D" id="3.40.50.720">
    <property type="entry name" value="NAD(P)-binding Rossmann-like Domain"/>
    <property type="match status" value="1"/>
</dbReference>
<dbReference type="InterPro" id="IPR050259">
    <property type="entry name" value="SDR"/>
</dbReference>
<dbReference type="AlphaFoldDB" id="A0A7K3W4L5"/>
<name>A0A7K3W4L5_9ACTN</name>
<dbReference type="SUPFAM" id="SSF51735">
    <property type="entry name" value="NAD(P)-binding Rossmann-fold domains"/>
    <property type="match status" value="1"/>
</dbReference>
<dbReference type="NCBIfam" id="NF005559">
    <property type="entry name" value="PRK07231.1"/>
    <property type="match status" value="1"/>
</dbReference>
<dbReference type="PRINTS" id="PR00081">
    <property type="entry name" value="GDHRDH"/>
</dbReference>
<dbReference type="InterPro" id="IPR036291">
    <property type="entry name" value="NAD(P)-bd_dom_sf"/>
</dbReference>
<evidence type="ECO:0000256" key="1">
    <source>
        <dbReference type="ARBA" id="ARBA00006484"/>
    </source>
</evidence>
<evidence type="ECO:0000313" key="4">
    <source>
        <dbReference type="EMBL" id="NEK59588.1"/>
    </source>
</evidence>
<dbReference type="GO" id="GO:0047936">
    <property type="term" value="F:glucose 1-dehydrogenase [NAD(P)+] activity"/>
    <property type="evidence" value="ECO:0007669"/>
    <property type="project" value="UniProtKB-EC"/>
</dbReference>
<dbReference type="EMBL" id="JAAGWF010000019">
    <property type="protein sequence ID" value="NEK59588.1"/>
    <property type="molecule type" value="Genomic_DNA"/>
</dbReference>
<dbReference type="InterPro" id="IPR002347">
    <property type="entry name" value="SDR_fam"/>
</dbReference>
<dbReference type="EC" id="1.1.1.47" evidence="4"/>
<organism evidence="4 5">
    <name type="scientific">Geodermatophilus sabuli</name>
    <dbReference type="NCBI Taxonomy" id="1564158"/>
    <lineage>
        <taxon>Bacteria</taxon>
        <taxon>Bacillati</taxon>
        <taxon>Actinomycetota</taxon>
        <taxon>Actinomycetes</taxon>
        <taxon>Geodermatophilales</taxon>
        <taxon>Geodermatophilaceae</taxon>
        <taxon>Geodermatophilus</taxon>
    </lineage>
</organism>
<dbReference type="PRINTS" id="PR00080">
    <property type="entry name" value="SDRFAMILY"/>
</dbReference>
<dbReference type="InterPro" id="IPR057326">
    <property type="entry name" value="KR_dom"/>
</dbReference>